<dbReference type="InterPro" id="IPR008972">
    <property type="entry name" value="Cupredoxin"/>
</dbReference>
<evidence type="ECO:0000256" key="7">
    <source>
        <dbReference type="ARBA" id="ARBA00022723"/>
    </source>
</evidence>
<keyword evidence="11" id="KW-0325">Glycoprotein</keyword>
<proteinExistence type="inferred from homology"/>
<dbReference type="Pfam" id="PF07731">
    <property type="entry name" value="Cu-oxidase_2"/>
    <property type="match status" value="1"/>
</dbReference>
<dbReference type="NCBIfam" id="TIGR03389">
    <property type="entry name" value="laccase"/>
    <property type="match status" value="1"/>
</dbReference>
<feature type="chain" id="PRO_5043106625" description="Laccase" evidence="13">
    <location>
        <begin position="22"/>
        <end position="500"/>
    </location>
</feature>
<dbReference type="GO" id="GO:0048046">
    <property type="term" value="C:apoplast"/>
    <property type="evidence" value="ECO:0007669"/>
    <property type="project" value="UniProtKB-SubCell"/>
</dbReference>
<dbReference type="InterPro" id="IPR001117">
    <property type="entry name" value="Cu-oxidase_2nd"/>
</dbReference>
<keyword evidence="13" id="KW-0732">Signal</keyword>
<reference evidence="17 18" key="1">
    <citation type="journal article" date="2018" name="Sci. Data">
        <title>The draft genome sequence of cork oak.</title>
        <authorList>
            <person name="Ramos A.M."/>
            <person name="Usie A."/>
            <person name="Barbosa P."/>
            <person name="Barros P.M."/>
            <person name="Capote T."/>
            <person name="Chaves I."/>
            <person name="Simoes F."/>
            <person name="Abreu I."/>
            <person name="Carrasquinho I."/>
            <person name="Faro C."/>
            <person name="Guimaraes J.B."/>
            <person name="Mendonca D."/>
            <person name="Nobrega F."/>
            <person name="Rodrigues L."/>
            <person name="Saibo N.J.M."/>
            <person name="Varela M.C."/>
            <person name="Egas C."/>
            <person name="Matos J."/>
            <person name="Miguel C.M."/>
            <person name="Oliveira M.M."/>
            <person name="Ricardo C.P."/>
            <person name="Goncalves S."/>
        </authorList>
    </citation>
    <scope>NUCLEOTIDE SEQUENCE [LARGE SCALE GENOMIC DNA]</scope>
    <source>
        <strain evidence="18">cv. HL8</strain>
    </source>
</reference>
<evidence type="ECO:0000256" key="12">
    <source>
        <dbReference type="ARBA" id="ARBA00023185"/>
    </source>
</evidence>
<feature type="domain" description="Plastocyanin-like" evidence="14">
    <location>
        <begin position="103"/>
        <end position="251"/>
    </location>
</feature>
<dbReference type="InterPro" id="IPR002355">
    <property type="entry name" value="Cu_oxidase_Cu_BS"/>
</dbReference>
<dbReference type="EMBL" id="PKMF04000212">
    <property type="protein sequence ID" value="KAK7842982.1"/>
    <property type="molecule type" value="Genomic_DNA"/>
</dbReference>
<dbReference type="InterPro" id="IPR045087">
    <property type="entry name" value="Cu-oxidase_fam"/>
</dbReference>
<name>A0AAW0KW57_QUESU</name>
<dbReference type="GO" id="GO:0005507">
    <property type="term" value="F:copper ion binding"/>
    <property type="evidence" value="ECO:0007669"/>
    <property type="project" value="InterPro"/>
</dbReference>
<dbReference type="PANTHER" id="PTHR11709">
    <property type="entry name" value="MULTI-COPPER OXIDASE"/>
    <property type="match status" value="1"/>
</dbReference>
<comment type="cofactor">
    <cofactor evidence="13">
        <name>Cu cation</name>
        <dbReference type="ChEBI" id="CHEBI:23378"/>
    </cofactor>
    <text evidence="13">Binds 4 Cu cations per monomer.</text>
</comment>
<dbReference type="Pfam" id="PF00394">
    <property type="entry name" value="Cu-oxidase"/>
    <property type="match status" value="1"/>
</dbReference>
<comment type="function">
    <text evidence="13">Lignin degradation and detoxification of lignin-derived products.</text>
</comment>
<dbReference type="InterPro" id="IPR011707">
    <property type="entry name" value="Cu-oxidase-like_N"/>
</dbReference>
<evidence type="ECO:0000256" key="11">
    <source>
        <dbReference type="ARBA" id="ARBA00023180"/>
    </source>
</evidence>
<dbReference type="EC" id="1.10.3.2" evidence="4 13"/>
<evidence type="ECO:0000256" key="8">
    <source>
        <dbReference type="ARBA" id="ARBA00022737"/>
    </source>
</evidence>
<dbReference type="PROSITE" id="PS00079">
    <property type="entry name" value="MULTICOPPER_OXIDASE1"/>
    <property type="match status" value="1"/>
</dbReference>
<evidence type="ECO:0000259" key="15">
    <source>
        <dbReference type="Pfam" id="PF07731"/>
    </source>
</evidence>
<evidence type="ECO:0000256" key="4">
    <source>
        <dbReference type="ARBA" id="ARBA00012297"/>
    </source>
</evidence>
<evidence type="ECO:0000313" key="17">
    <source>
        <dbReference type="EMBL" id="KAK7842982.1"/>
    </source>
</evidence>
<dbReference type="InterPro" id="IPR034289">
    <property type="entry name" value="CuRO_3_LCC"/>
</dbReference>
<dbReference type="Pfam" id="PF07732">
    <property type="entry name" value="Cu-oxidase_3"/>
    <property type="match status" value="1"/>
</dbReference>
<evidence type="ECO:0000259" key="16">
    <source>
        <dbReference type="Pfam" id="PF07732"/>
    </source>
</evidence>
<dbReference type="PROSITE" id="PS00080">
    <property type="entry name" value="MULTICOPPER_OXIDASE2"/>
    <property type="match status" value="1"/>
</dbReference>
<keyword evidence="8 13" id="KW-0677">Repeat</keyword>
<dbReference type="CDD" id="cd13897">
    <property type="entry name" value="CuRO_3_LCC_plant"/>
    <property type="match status" value="1"/>
</dbReference>
<feature type="domain" description="Plastocyanin-like" evidence="16">
    <location>
        <begin position="28"/>
        <end position="90"/>
    </location>
</feature>
<dbReference type="InterPro" id="IPR034285">
    <property type="entry name" value="CuRO_2_LCC"/>
</dbReference>
<keyword evidence="9 13" id="KW-0560">Oxidoreductase</keyword>
<dbReference type="AlphaFoldDB" id="A0AAW0KW57"/>
<evidence type="ECO:0000313" key="18">
    <source>
        <dbReference type="Proteomes" id="UP000237347"/>
    </source>
</evidence>
<organism evidence="17 18">
    <name type="scientific">Quercus suber</name>
    <name type="common">Cork oak</name>
    <dbReference type="NCBI Taxonomy" id="58331"/>
    <lineage>
        <taxon>Eukaryota</taxon>
        <taxon>Viridiplantae</taxon>
        <taxon>Streptophyta</taxon>
        <taxon>Embryophyta</taxon>
        <taxon>Tracheophyta</taxon>
        <taxon>Spermatophyta</taxon>
        <taxon>Magnoliopsida</taxon>
        <taxon>eudicotyledons</taxon>
        <taxon>Gunneridae</taxon>
        <taxon>Pentapetalae</taxon>
        <taxon>rosids</taxon>
        <taxon>fabids</taxon>
        <taxon>Fagales</taxon>
        <taxon>Fagaceae</taxon>
        <taxon>Quercus</taxon>
    </lineage>
</organism>
<evidence type="ECO:0000256" key="5">
    <source>
        <dbReference type="ARBA" id="ARBA00022523"/>
    </source>
</evidence>
<evidence type="ECO:0000256" key="10">
    <source>
        <dbReference type="ARBA" id="ARBA00023008"/>
    </source>
</evidence>
<dbReference type="InterPro" id="IPR033138">
    <property type="entry name" value="Cu_oxidase_CS"/>
</dbReference>
<dbReference type="SUPFAM" id="SSF49503">
    <property type="entry name" value="Cupredoxins"/>
    <property type="match status" value="3"/>
</dbReference>
<dbReference type="InterPro" id="IPR011706">
    <property type="entry name" value="Cu-oxidase_C"/>
</dbReference>
<dbReference type="Proteomes" id="UP000237347">
    <property type="component" value="Unassembled WGS sequence"/>
</dbReference>
<comment type="subcellular location">
    <subcellularLocation>
        <location evidence="2 13">Secreted</location>
        <location evidence="2 13">Extracellular space</location>
        <location evidence="2 13">Apoplast</location>
    </subcellularLocation>
</comment>
<evidence type="ECO:0000256" key="1">
    <source>
        <dbReference type="ARBA" id="ARBA00000349"/>
    </source>
</evidence>
<keyword evidence="6 13" id="KW-0964">Secreted</keyword>
<dbReference type="CDD" id="cd13875">
    <property type="entry name" value="CuRO_2_LCC_plant"/>
    <property type="match status" value="1"/>
</dbReference>
<evidence type="ECO:0000256" key="6">
    <source>
        <dbReference type="ARBA" id="ARBA00022525"/>
    </source>
</evidence>
<dbReference type="FunFam" id="2.60.40.420:FF:000049">
    <property type="entry name" value="Laccase"/>
    <property type="match status" value="1"/>
</dbReference>
<keyword evidence="5 13" id="KW-0052">Apoplast</keyword>
<keyword evidence="10 13" id="KW-0186">Copper</keyword>
<feature type="domain" description="Plastocyanin-like" evidence="15">
    <location>
        <begin position="350"/>
        <end position="483"/>
    </location>
</feature>
<gene>
    <name evidence="17" type="primary">IRX12_0</name>
    <name evidence="17" type="ORF">CFP56_013228</name>
</gene>
<dbReference type="PANTHER" id="PTHR11709:SF317">
    <property type="entry name" value="LACCASE"/>
    <property type="match status" value="1"/>
</dbReference>
<evidence type="ECO:0000256" key="3">
    <source>
        <dbReference type="ARBA" id="ARBA00010609"/>
    </source>
</evidence>
<comment type="similarity">
    <text evidence="3 13">Belongs to the multicopper oxidase family.</text>
</comment>
<evidence type="ECO:0000256" key="2">
    <source>
        <dbReference type="ARBA" id="ARBA00004271"/>
    </source>
</evidence>
<dbReference type="Gene3D" id="2.60.40.420">
    <property type="entry name" value="Cupredoxins - blue copper proteins"/>
    <property type="match status" value="3"/>
</dbReference>
<protein>
    <recommendedName>
        <fullName evidence="4 13">Laccase</fullName>
        <ecNumber evidence="4 13">1.10.3.2</ecNumber>
    </recommendedName>
    <alternativeName>
        <fullName evidence="13">Benzenediol:oxygen oxidoreductase</fullName>
    </alternativeName>
    <alternativeName>
        <fullName evidence="13">Diphenol oxidase</fullName>
    </alternativeName>
    <alternativeName>
        <fullName evidence="13">Urishiol oxidase</fullName>
    </alternativeName>
</protein>
<keyword evidence="7 13" id="KW-0479">Metal-binding</keyword>
<comment type="catalytic activity">
    <reaction evidence="1 13">
        <text>4 hydroquinone + O2 = 4 benzosemiquinone + 2 H2O</text>
        <dbReference type="Rhea" id="RHEA:11276"/>
        <dbReference type="ChEBI" id="CHEBI:15377"/>
        <dbReference type="ChEBI" id="CHEBI:15379"/>
        <dbReference type="ChEBI" id="CHEBI:17594"/>
        <dbReference type="ChEBI" id="CHEBI:17977"/>
        <dbReference type="EC" id="1.10.3.2"/>
    </reaction>
</comment>
<keyword evidence="12 13" id="KW-0439">Lignin degradation</keyword>
<evidence type="ECO:0000256" key="13">
    <source>
        <dbReference type="RuleBase" id="RU361119"/>
    </source>
</evidence>
<feature type="signal peptide" evidence="13">
    <location>
        <begin position="1"/>
        <end position="21"/>
    </location>
</feature>
<accession>A0AAW0KW57</accession>
<evidence type="ECO:0000259" key="14">
    <source>
        <dbReference type="Pfam" id="PF00394"/>
    </source>
</evidence>
<dbReference type="GO" id="GO:0052716">
    <property type="term" value="F:hydroquinone:oxygen oxidoreductase activity"/>
    <property type="evidence" value="ECO:0007669"/>
    <property type="project" value="UniProtKB-EC"/>
</dbReference>
<dbReference type="InterPro" id="IPR017761">
    <property type="entry name" value="Laccase"/>
</dbReference>
<dbReference type="GO" id="GO:0046274">
    <property type="term" value="P:lignin catabolic process"/>
    <property type="evidence" value="ECO:0007669"/>
    <property type="project" value="UniProtKB-KW"/>
</dbReference>
<evidence type="ECO:0000256" key="9">
    <source>
        <dbReference type="ARBA" id="ARBA00023002"/>
    </source>
</evidence>
<comment type="caution">
    <text evidence="17">The sequence shown here is derived from an EMBL/GenBank/DDBJ whole genome shotgun (WGS) entry which is preliminary data.</text>
</comment>
<sequence length="500" mass="54947">MAPWFRALLLGAFLFPALVESLVRHYKHGVRQFLTGWSDGPAYITQCPIQPGQSYIYNFTLTGQRGTLLWHAHISWLRATIHGAIVILPKRGIPYPFPKPDKEKIIILAEWWKADVEAVINQATQSGLPPNVSDTHTINGHPGPVPGCSSQGYTLHVESGKTYLLRIINAAVNDELFFKIAGHNLTIVEVDASYVKPFQIDTIFISPGQTTNALLTANQGIGKYIITLSPFMDAPVGLDNLTNYATLRYKGTPTNPPTILTSVPAQNATPVTYSFIDSLRSLNSPQYPTKVPLTIDHSLFFTMGVGVNPCDTCVNGSKLVGDINNVSFVMPTIGLLQAYHYDISGVYTVDFPANPPIPFNYTGNSPSNLQTNNGTRLYRLSFNSTVQIVLQDTAVIAPENHPTHLHGFNFFVVGKGLGNFDKNKDPQKFNLVDPVERNTVAVPTGGWVAIRFKADNPGVWLLHCHLEVHTTWGLKMAFIVENGKGPNETLPPPPSDLPEC</sequence>
<keyword evidence="18" id="KW-1185">Reference proteome</keyword>